<dbReference type="AlphaFoldDB" id="A0A3G8YPQ5"/>
<gene>
    <name evidence="1" type="ORF">EHF33_16965</name>
</gene>
<geneLocation type="plasmid" evidence="1 2">
    <name>unnamed1</name>
</geneLocation>
<dbReference type="EMBL" id="CP034185">
    <property type="protein sequence ID" value="AZI44594.1"/>
    <property type="molecule type" value="Genomic_DNA"/>
</dbReference>
<dbReference type="KEGG" id="dph:EHF33_16965"/>
<keyword evidence="1" id="KW-0614">Plasmid</keyword>
<accession>A0A3G8YPQ5</accession>
<sequence>MNGVTLVYKSKDAKGLSAFYDKAIMAEDWKENMNMKMGMMKKWKLDLMTVARGDRTAITLKTH</sequence>
<keyword evidence="2" id="KW-1185">Reference proteome</keyword>
<dbReference type="RefSeq" id="WP_124874382.1">
    <property type="nucleotide sequence ID" value="NZ_CP034185.1"/>
</dbReference>
<name>A0A3G8YPQ5_9DEIO</name>
<reference evidence="1 2" key="1">
    <citation type="submission" date="2018-11" db="EMBL/GenBank/DDBJ databases">
        <title>Deinococcus shelandsis sp. nov., isolated from South Shetland Islands soil of Antarctica.</title>
        <authorList>
            <person name="Tian J."/>
        </authorList>
    </citation>
    <scope>NUCLEOTIDE SEQUENCE [LARGE SCALE GENOMIC DNA]</scope>
    <source>
        <strain evidence="1 2">S14-83T</strain>
        <plasmid evidence="1 2">unnamed1</plasmid>
    </source>
</reference>
<organism evidence="1 2">
    <name type="scientific">Deinococcus psychrotolerans</name>
    <dbReference type="NCBI Taxonomy" id="2489213"/>
    <lineage>
        <taxon>Bacteria</taxon>
        <taxon>Thermotogati</taxon>
        <taxon>Deinococcota</taxon>
        <taxon>Deinococci</taxon>
        <taxon>Deinococcales</taxon>
        <taxon>Deinococcaceae</taxon>
        <taxon>Deinococcus</taxon>
    </lineage>
</organism>
<evidence type="ECO:0000313" key="2">
    <source>
        <dbReference type="Proteomes" id="UP000276417"/>
    </source>
</evidence>
<proteinExistence type="predicted"/>
<protein>
    <submittedName>
        <fullName evidence="1">Uncharacterized protein</fullName>
    </submittedName>
</protein>
<dbReference type="Proteomes" id="UP000276417">
    <property type="component" value="Plasmid unnamed1"/>
</dbReference>
<evidence type="ECO:0000313" key="1">
    <source>
        <dbReference type="EMBL" id="AZI44594.1"/>
    </source>
</evidence>